<dbReference type="Proteomes" id="UP001152320">
    <property type="component" value="Chromosome 1"/>
</dbReference>
<evidence type="ECO:0000259" key="3">
    <source>
        <dbReference type="PROSITE" id="PS50835"/>
    </source>
</evidence>
<dbReference type="EMBL" id="JAIZAY010000001">
    <property type="protein sequence ID" value="KAJ8050210.1"/>
    <property type="molecule type" value="Genomic_DNA"/>
</dbReference>
<accession>A0A9Q1CSV8</accession>
<evidence type="ECO:0000256" key="2">
    <source>
        <dbReference type="SAM" id="SignalP"/>
    </source>
</evidence>
<evidence type="ECO:0000313" key="5">
    <source>
        <dbReference type="Proteomes" id="UP001152320"/>
    </source>
</evidence>
<keyword evidence="1" id="KW-0812">Transmembrane</keyword>
<keyword evidence="1" id="KW-0472">Membrane</keyword>
<keyword evidence="1" id="KW-1133">Transmembrane helix</keyword>
<dbReference type="AlphaFoldDB" id="A0A9Q1CSV8"/>
<feature type="chain" id="PRO_5040278575" description="Ig-like domain-containing protein" evidence="2">
    <location>
        <begin position="21"/>
        <end position="514"/>
    </location>
</feature>
<feature type="signal peptide" evidence="2">
    <location>
        <begin position="1"/>
        <end position="20"/>
    </location>
</feature>
<dbReference type="PROSITE" id="PS50835">
    <property type="entry name" value="IG_LIKE"/>
    <property type="match status" value="1"/>
</dbReference>
<dbReference type="InterPro" id="IPR036179">
    <property type="entry name" value="Ig-like_dom_sf"/>
</dbReference>
<gene>
    <name evidence="4" type="ORF">HOLleu_03320</name>
</gene>
<reference evidence="4" key="1">
    <citation type="submission" date="2021-10" db="EMBL/GenBank/DDBJ databases">
        <title>Tropical sea cucumber genome reveals ecological adaptation and Cuvierian tubules defense mechanism.</title>
        <authorList>
            <person name="Chen T."/>
        </authorList>
    </citation>
    <scope>NUCLEOTIDE SEQUENCE</scope>
    <source>
        <strain evidence="4">Nanhai2018</strain>
        <tissue evidence="4">Muscle</tissue>
    </source>
</reference>
<proteinExistence type="predicted"/>
<dbReference type="SUPFAM" id="SSF48726">
    <property type="entry name" value="Immunoglobulin"/>
    <property type="match status" value="2"/>
</dbReference>
<keyword evidence="2" id="KW-0732">Signal</keyword>
<feature type="transmembrane region" description="Helical" evidence="1">
    <location>
        <begin position="479"/>
        <end position="503"/>
    </location>
</feature>
<protein>
    <recommendedName>
        <fullName evidence="3">Ig-like domain-containing protein</fullName>
    </recommendedName>
</protein>
<feature type="domain" description="Ig-like" evidence="3">
    <location>
        <begin position="349"/>
        <end position="436"/>
    </location>
</feature>
<keyword evidence="5" id="KW-1185">Reference proteome</keyword>
<evidence type="ECO:0000313" key="4">
    <source>
        <dbReference type="EMBL" id="KAJ8050210.1"/>
    </source>
</evidence>
<name>A0A9Q1CSV8_HOLLE</name>
<dbReference type="Gene3D" id="2.60.40.10">
    <property type="entry name" value="Immunoglobulins"/>
    <property type="match status" value="1"/>
</dbReference>
<comment type="caution">
    <text evidence="4">The sequence shown here is derived from an EMBL/GenBank/DDBJ whole genome shotgun (WGS) entry which is preliminary data.</text>
</comment>
<dbReference type="InterPro" id="IPR007110">
    <property type="entry name" value="Ig-like_dom"/>
</dbReference>
<evidence type="ECO:0000256" key="1">
    <source>
        <dbReference type="SAM" id="Phobius"/>
    </source>
</evidence>
<sequence>MTPVFACFFLAAVLVTPCLGTRSYVSCDSPQYLQLGHTGTVNCIFQENYFGIYWYNTSDYSRNQPVLHYENLVKSGIGYKTGEFDVHRNGSLIINNATLQHDTTFKVAYVRTRMESPIVVDVVVVVIVRPTPPFPFFDSCGSFNQTCYILMKHPSQQCSIIHARPKIDLSLMTWTVKGDKQIDTDNTTTSDGIGYTSRVTTVDVFHYSSLLSLLICKASSPPGMLENNYSFILIQNGLVDLSSQEKTVQYIKRYMEMELLCPNNNMGFLVWKKASLTDNSEPDVLLYSVQIGEPITRIFADGVIFGVNGSLRVPRVEITHEGLYFCLTGNGTWERINLYEVLVVVYPTPAYPVVQGCDHQRYCVLEVAHESSLTCTLSGIRPQVDLGWETRYDDDAALISFTNHQLIVKDNGGTYDVSLTSTIHVRDGSPNRVTVQCKVQGMNSDVLGLSTQIDLVFVEDNTEHTTATQQAVQQSHVNVVLVIPIAVVTLCVVIVVIVVGLFIKKCSGKDTFKE</sequence>
<organism evidence="4 5">
    <name type="scientific">Holothuria leucospilota</name>
    <name type="common">Black long sea cucumber</name>
    <name type="synonym">Mertensiothuria leucospilota</name>
    <dbReference type="NCBI Taxonomy" id="206669"/>
    <lineage>
        <taxon>Eukaryota</taxon>
        <taxon>Metazoa</taxon>
        <taxon>Echinodermata</taxon>
        <taxon>Eleutherozoa</taxon>
        <taxon>Echinozoa</taxon>
        <taxon>Holothuroidea</taxon>
        <taxon>Aspidochirotacea</taxon>
        <taxon>Aspidochirotida</taxon>
        <taxon>Holothuriidae</taxon>
        <taxon>Holothuria</taxon>
    </lineage>
</organism>
<dbReference type="InterPro" id="IPR013783">
    <property type="entry name" value="Ig-like_fold"/>
</dbReference>